<accession>A0A1Y6CLP0</accession>
<organism evidence="1 2">
    <name type="scientific">Pseudobacteriovorax antillogorgiicola</name>
    <dbReference type="NCBI Taxonomy" id="1513793"/>
    <lineage>
        <taxon>Bacteria</taxon>
        <taxon>Pseudomonadati</taxon>
        <taxon>Bdellovibrionota</taxon>
        <taxon>Oligoflexia</taxon>
        <taxon>Oligoflexales</taxon>
        <taxon>Pseudobacteriovoracaceae</taxon>
        <taxon>Pseudobacteriovorax</taxon>
    </lineage>
</organism>
<dbReference type="Proteomes" id="UP000192907">
    <property type="component" value="Unassembled WGS sequence"/>
</dbReference>
<reference evidence="2" key="1">
    <citation type="submission" date="2017-04" db="EMBL/GenBank/DDBJ databases">
        <authorList>
            <person name="Varghese N."/>
            <person name="Submissions S."/>
        </authorList>
    </citation>
    <scope>NUCLEOTIDE SEQUENCE [LARGE SCALE GENOMIC DNA]</scope>
    <source>
        <strain evidence="2">RKEM611</strain>
    </source>
</reference>
<evidence type="ECO:0000313" key="2">
    <source>
        <dbReference type="Proteomes" id="UP000192907"/>
    </source>
</evidence>
<protein>
    <submittedName>
        <fullName evidence="1">Integrase core domain-containing protein</fullName>
    </submittedName>
</protein>
<sequence length="96" mass="11548">MNFATIYRFIRDQGLNQRQVDPNDRRRYEADHPNAIWQCDVMHGPSVRHEEKGFRKTYLFAIIDDHSRLIVHAEFYWYETFLSLKECLKKAVSSIN</sequence>
<dbReference type="AlphaFoldDB" id="A0A1Y6CLP0"/>
<dbReference type="SUPFAM" id="SSF53098">
    <property type="entry name" value="Ribonuclease H-like"/>
    <property type="match status" value="1"/>
</dbReference>
<dbReference type="OrthoDB" id="5522631at2"/>
<dbReference type="InterPro" id="IPR036397">
    <property type="entry name" value="RNaseH_sf"/>
</dbReference>
<dbReference type="EMBL" id="FWZT01000029">
    <property type="protein sequence ID" value="SMF75230.1"/>
    <property type="molecule type" value="Genomic_DNA"/>
</dbReference>
<dbReference type="Gene3D" id="3.30.420.10">
    <property type="entry name" value="Ribonuclease H-like superfamily/Ribonuclease H"/>
    <property type="match status" value="1"/>
</dbReference>
<gene>
    <name evidence="1" type="ORF">SAMN06296036_1291</name>
</gene>
<name>A0A1Y6CLP0_9BACT</name>
<evidence type="ECO:0000313" key="1">
    <source>
        <dbReference type="EMBL" id="SMF75230.1"/>
    </source>
</evidence>
<dbReference type="InterPro" id="IPR012337">
    <property type="entry name" value="RNaseH-like_sf"/>
</dbReference>
<keyword evidence="2" id="KW-1185">Reference proteome</keyword>
<dbReference type="GO" id="GO:0003676">
    <property type="term" value="F:nucleic acid binding"/>
    <property type="evidence" value="ECO:0007669"/>
    <property type="project" value="InterPro"/>
</dbReference>
<dbReference type="STRING" id="1513793.SAMN06296036_1291"/>
<proteinExistence type="predicted"/>
<dbReference type="RefSeq" id="WP_132324864.1">
    <property type="nucleotide sequence ID" value="NZ_FWZT01000029.1"/>
</dbReference>